<dbReference type="Gene3D" id="3.30.40.10">
    <property type="entry name" value="Zinc/RING finger domain, C3HC4 (zinc finger)"/>
    <property type="match status" value="1"/>
</dbReference>
<dbReference type="InterPro" id="IPR044066">
    <property type="entry name" value="TRIAD_supradom"/>
</dbReference>
<evidence type="ECO:0000256" key="13">
    <source>
        <dbReference type="PROSITE-ProRule" id="PRU00175"/>
    </source>
</evidence>
<evidence type="ECO:0000256" key="3">
    <source>
        <dbReference type="ARBA" id="ARBA00003976"/>
    </source>
</evidence>
<evidence type="ECO:0000256" key="4">
    <source>
        <dbReference type="ARBA" id="ARBA00004906"/>
    </source>
</evidence>
<keyword evidence="8" id="KW-0479">Metal-binding</keyword>
<evidence type="ECO:0000256" key="6">
    <source>
        <dbReference type="ARBA" id="ARBA00012251"/>
    </source>
</evidence>
<dbReference type="InterPro" id="IPR002867">
    <property type="entry name" value="IBR_dom"/>
</dbReference>
<dbReference type="PANTHER" id="PTHR11685">
    <property type="entry name" value="RBR FAMILY RING FINGER AND IBR DOMAIN-CONTAINING"/>
    <property type="match status" value="1"/>
</dbReference>
<dbReference type="InterPro" id="IPR001841">
    <property type="entry name" value="Znf_RING"/>
</dbReference>
<gene>
    <name evidence="16" type="ORF">MERR_LOCUS41550</name>
</gene>
<dbReference type="InterPro" id="IPR031127">
    <property type="entry name" value="E3_UB_ligase_RBR"/>
</dbReference>
<keyword evidence="9" id="KW-0677">Repeat</keyword>
<evidence type="ECO:0000256" key="8">
    <source>
        <dbReference type="ARBA" id="ARBA00022723"/>
    </source>
</evidence>
<comment type="catalytic activity">
    <reaction evidence="1">
        <text>[E2 ubiquitin-conjugating enzyme]-S-ubiquitinyl-L-cysteine + [acceptor protein]-L-lysine = [E2 ubiquitin-conjugating enzyme]-L-cysteine + [acceptor protein]-N(6)-ubiquitinyl-L-lysine.</text>
        <dbReference type="EC" id="2.3.2.31"/>
    </reaction>
</comment>
<dbReference type="GO" id="GO:0008270">
    <property type="term" value="F:zinc ion binding"/>
    <property type="evidence" value="ECO:0007669"/>
    <property type="project" value="UniProtKB-KW"/>
</dbReference>
<dbReference type="Pfam" id="PF01485">
    <property type="entry name" value="IBR"/>
    <property type="match status" value="1"/>
</dbReference>
<organism evidence="16 17">
    <name type="scientific">Microthlaspi erraticum</name>
    <dbReference type="NCBI Taxonomy" id="1685480"/>
    <lineage>
        <taxon>Eukaryota</taxon>
        <taxon>Viridiplantae</taxon>
        <taxon>Streptophyta</taxon>
        <taxon>Embryophyta</taxon>
        <taxon>Tracheophyta</taxon>
        <taxon>Spermatophyta</taxon>
        <taxon>Magnoliopsida</taxon>
        <taxon>eudicotyledons</taxon>
        <taxon>Gunneridae</taxon>
        <taxon>Pentapetalae</taxon>
        <taxon>rosids</taxon>
        <taxon>malvids</taxon>
        <taxon>Brassicales</taxon>
        <taxon>Brassicaceae</taxon>
        <taxon>Coluteocarpeae</taxon>
        <taxon>Microthlaspi</taxon>
    </lineage>
</organism>
<dbReference type="Pfam" id="PF00097">
    <property type="entry name" value="zf-C3HC4"/>
    <property type="match status" value="1"/>
</dbReference>
<dbReference type="InterPro" id="IPR013083">
    <property type="entry name" value="Znf_RING/FYVE/PHD"/>
</dbReference>
<sequence length="203" mass="23301">MTSSMEPCVICLEDIDSHLNFSVDTCGHRFCRNCVIRHVETKLLEGRIPNCPQYLCKSQLSIDRCDRILAAKPSLRLKQILKEVSTPITERVYCPYPSCSHLMSKTELSSSTSSCESGLRKCFKCSSSFCVHCNVPWHGMLSCTEYMKSSVDNNKNYDPRYDAELMKFMAKAYGWRQCGKCHHMIERSFGCPRITCRYVKSFV</sequence>
<protein>
    <recommendedName>
        <fullName evidence="6">RBR-type E3 ubiquitin transferase</fullName>
        <ecNumber evidence="6">2.3.2.31</ecNumber>
    </recommendedName>
</protein>
<feature type="domain" description="RING-type" evidence="14">
    <location>
        <begin position="8"/>
        <end position="52"/>
    </location>
</feature>
<dbReference type="PROSITE" id="PS50089">
    <property type="entry name" value="ZF_RING_2"/>
    <property type="match status" value="1"/>
</dbReference>
<dbReference type="Gene3D" id="1.20.120.1750">
    <property type="match status" value="1"/>
</dbReference>
<dbReference type="GO" id="GO:0061630">
    <property type="term" value="F:ubiquitin protein ligase activity"/>
    <property type="evidence" value="ECO:0007669"/>
    <property type="project" value="UniProtKB-EC"/>
</dbReference>
<dbReference type="EC" id="2.3.2.31" evidence="6"/>
<dbReference type="EMBL" id="CACVBM020001573">
    <property type="protein sequence ID" value="CAA7054314.1"/>
    <property type="molecule type" value="Genomic_DNA"/>
</dbReference>
<evidence type="ECO:0000256" key="12">
    <source>
        <dbReference type="ARBA" id="ARBA00022833"/>
    </source>
</evidence>
<dbReference type="SMART" id="SM00647">
    <property type="entry name" value="IBR"/>
    <property type="match status" value="1"/>
</dbReference>
<keyword evidence="7" id="KW-0808">Transferase</keyword>
<evidence type="ECO:0000256" key="9">
    <source>
        <dbReference type="ARBA" id="ARBA00022737"/>
    </source>
</evidence>
<evidence type="ECO:0000256" key="11">
    <source>
        <dbReference type="ARBA" id="ARBA00022786"/>
    </source>
</evidence>
<evidence type="ECO:0000259" key="15">
    <source>
        <dbReference type="PROSITE" id="PS51873"/>
    </source>
</evidence>
<comment type="pathway">
    <text evidence="4">Protein modification; protein ubiquitination.</text>
</comment>
<comment type="cofactor">
    <cofactor evidence="2">
        <name>Zn(2+)</name>
        <dbReference type="ChEBI" id="CHEBI:29105"/>
    </cofactor>
</comment>
<accession>A0A6D2KQN0</accession>
<evidence type="ECO:0000259" key="14">
    <source>
        <dbReference type="PROSITE" id="PS50089"/>
    </source>
</evidence>
<evidence type="ECO:0000313" key="17">
    <source>
        <dbReference type="Proteomes" id="UP000467841"/>
    </source>
</evidence>
<keyword evidence="11" id="KW-0833">Ubl conjugation pathway</keyword>
<dbReference type="GO" id="GO:0016567">
    <property type="term" value="P:protein ubiquitination"/>
    <property type="evidence" value="ECO:0007669"/>
    <property type="project" value="UniProtKB-UniPathway"/>
</dbReference>
<dbReference type="UniPathway" id="UPA00143"/>
<dbReference type="InterPro" id="IPR018957">
    <property type="entry name" value="Znf_C3HC4_RING-type"/>
</dbReference>
<reference evidence="16" key="1">
    <citation type="submission" date="2020-01" db="EMBL/GenBank/DDBJ databases">
        <authorList>
            <person name="Mishra B."/>
        </authorList>
    </citation>
    <scope>NUCLEOTIDE SEQUENCE [LARGE SCALE GENOMIC DNA]</scope>
</reference>
<comment type="caution">
    <text evidence="16">The sequence shown here is derived from an EMBL/GenBank/DDBJ whole genome shotgun (WGS) entry which is preliminary data.</text>
</comment>
<comment type="function">
    <text evidence="3">Might act as an E3 ubiquitin-protein ligase, or as part of E3 complex, which accepts ubiquitin from specific E2 ubiquitin-conjugating enzymes and then transfers it to substrates.</text>
</comment>
<keyword evidence="10 13" id="KW-0863">Zinc-finger</keyword>
<feature type="domain" description="RING-type" evidence="15">
    <location>
        <begin position="4"/>
        <end position="203"/>
    </location>
</feature>
<name>A0A6D2KQN0_9BRAS</name>
<evidence type="ECO:0000256" key="10">
    <source>
        <dbReference type="ARBA" id="ARBA00022771"/>
    </source>
</evidence>
<dbReference type="AlphaFoldDB" id="A0A6D2KQN0"/>
<keyword evidence="17" id="KW-1185">Reference proteome</keyword>
<evidence type="ECO:0000256" key="1">
    <source>
        <dbReference type="ARBA" id="ARBA00001798"/>
    </source>
</evidence>
<comment type="similarity">
    <text evidence="5">Belongs to the RBR family. Ariadne subfamily.</text>
</comment>
<dbReference type="InterPro" id="IPR017907">
    <property type="entry name" value="Znf_RING_CS"/>
</dbReference>
<dbReference type="SMART" id="SM00184">
    <property type="entry name" value="RING"/>
    <property type="match status" value="1"/>
</dbReference>
<proteinExistence type="inferred from homology"/>
<keyword evidence="12" id="KW-0862">Zinc</keyword>
<dbReference type="SUPFAM" id="SSF57850">
    <property type="entry name" value="RING/U-box"/>
    <property type="match status" value="3"/>
</dbReference>
<evidence type="ECO:0000256" key="7">
    <source>
        <dbReference type="ARBA" id="ARBA00022679"/>
    </source>
</evidence>
<dbReference type="OrthoDB" id="1024489at2759"/>
<dbReference type="PROSITE" id="PS00518">
    <property type="entry name" value="ZF_RING_1"/>
    <property type="match status" value="1"/>
</dbReference>
<evidence type="ECO:0000313" key="16">
    <source>
        <dbReference type="EMBL" id="CAA7054314.1"/>
    </source>
</evidence>
<dbReference type="PROSITE" id="PS51873">
    <property type="entry name" value="TRIAD"/>
    <property type="match status" value="1"/>
</dbReference>
<evidence type="ECO:0000256" key="2">
    <source>
        <dbReference type="ARBA" id="ARBA00001947"/>
    </source>
</evidence>
<evidence type="ECO:0000256" key="5">
    <source>
        <dbReference type="ARBA" id="ARBA00005884"/>
    </source>
</evidence>
<dbReference type="Proteomes" id="UP000467841">
    <property type="component" value="Unassembled WGS sequence"/>
</dbReference>